<comment type="subcellular location">
    <subcellularLocation>
        <location evidence="1">Nucleus</location>
    </subcellularLocation>
</comment>
<dbReference type="GO" id="GO:0005667">
    <property type="term" value="C:transcription regulator complex"/>
    <property type="evidence" value="ECO:0007669"/>
    <property type="project" value="InterPro"/>
</dbReference>
<evidence type="ECO:0000256" key="1">
    <source>
        <dbReference type="RuleBase" id="RU003796"/>
    </source>
</evidence>
<feature type="region of interest" description="Disordered" evidence="2">
    <location>
        <begin position="150"/>
        <end position="196"/>
    </location>
</feature>
<dbReference type="EMBL" id="ADBJ01000018">
    <property type="protein sequence ID" value="EFA82607.1"/>
    <property type="molecule type" value="Genomic_DNA"/>
</dbReference>
<comment type="caution">
    <text evidence="4">The sequence shown here is derived from an EMBL/GenBank/DDBJ whole genome shotgun (WGS) entry which is preliminary data.</text>
</comment>
<feature type="compositionally biased region" description="Low complexity" evidence="2">
    <location>
        <begin position="150"/>
        <end position="184"/>
    </location>
</feature>
<feature type="compositionally biased region" description="Low complexity" evidence="2">
    <location>
        <begin position="515"/>
        <end position="525"/>
    </location>
</feature>
<feature type="domain" description="E2F/DP family winged-helix DNA-binding" evidence="3">
    <location>
        <begin position="400"/>
        <end position="468"/>
    </location>
</feature>
<sequence length="681" mass="76649">MEDILFSEWINHSSEVNKGNPQELPDSPLLGVAMDYNILHSNKNSNSLAVLNHSGGSTSGEDDDSTPFSPFVYNSFCQSHYTKNLIPSPPVPEEGYPSPSSVSSPPPSSSYTLFLDEQDTTFISEYIESSGCQPQQQQPSISNQITQTINIQQPQQQLSESGSYSVPSSLTSSPYITSTSSSSSIVPTFQSGSPQPQRIPNIDEQHLQYYEQQIEFQKAQQAAYFSQNQQQHLVNFNNVHNKIPIDNSNQCQQYHQPTNVYIQPLSLYDLNNTIKLQNNQQPQYYQISQHQLQYQHQQQFHQSTEQTLVVKKEFTMSTDFLEQQKLAQEKLLNNNVIDQKQYCPSSSATTTPYSYSPELTSSTPPPLTSSSSVPTVAISAATPTTTTNSQSASRTNKSGNKPRKLIEICDLFIKEYSNAALLGNNQVYIDLFAMKHGVDLTRMYSILHVMKCIGIIDKRGHNSYHWIGLDAIPAAIEAIFHSTTNYLTGKPEFACEKCRQRESSQQLHQQHHQHQQSTTTTPDQQLNHSDESDSDDSEMTESSQTSNSSTTTTTSKAAATTPTKQPPTIASPKLSHIYKQFIKQFFLHPNVSCKDAKEMYNIQLTTAKSRRLYDMALILDSINLITKDDASKNKIQYYKWQGSPTLDELRQSSCLINSNIDDDEEKFVNFCYLTVIYRLGV</sequence>
<reference evidence="4 5" key="1">
    <citation type="journal article" date="2011" name="Genome Res.">
        <title>Phylogeny-wide analysis of social amoeba genomes highlights ancient origins for complex intercellular communication.</title>
        <authorList>
            <person name="Heidel A.J."/>
            <person name="Lawal H.M."/>
            <person name="Felder M."/>
            <person name="Schilde C."/>
            <person name="Helps N.R."/>
            <person name="Tunggal B."/>
            <person name="Rivero F."/>
            <person name="John U."/>
            <person name="Schleicher M."/>
            <person name="Eichinger L."/>
            <person name="Platzer M."/>
            <person name="Noegel A.A."/>
            <person name="Schaap P."/>
            <person name="Gloeckner G."/>
        </authorList>
    </citation>
    <scope>NUCLEOTIDE SEQUENCE [LARGE SCALE GENOMIC DNA]</scope>
    <source>
        <strain evidence="5">ATCC 26659 / Pp 5 / PN500</strain>
    </source>
</reference>
<name>D3B764_HETP5</name>
<dbReference type="GO" id="GO:0003677">
    <property type="term" value="F:DNA binding"/>
    <property type="evidence" value="ECO:0007669"/>
    <property type="project" value="UniProtKB-KW"/>
</dbReference>
<protein>
    <recommendedName>
        <fullName evidence="3">E2F/DP family winged-helix DNA-binding domain-containing protein</fullName>
    </recommendedName>
</protein>
<feature type="region of interest" description="Disordered" evidence="2">
    <location>
        <begin position="499"/>
        <end position="570"/>
    </location>
</feature>
<dbReference type="Proteomes" id="UP000001396">
    <property type="component" value="Unassembled WGS sequence"/>
</dbReference>
<keyword evidence="1" id="KW-0539">Nucleus</keyword>
<feature type="region of interest" description="Disordered" evidence="2">
    <location>
        <begin position="86"/>
        <end position="111"/>
    </location>
</feature>
<comment type="similarity">
    <text evidence="1">Belongs to the E2F/DP family.</text>
</comment>
<evidence type="ECO:0000259" key="3">
    <source>
        <dbReference type="SMART" id="SM01372"/>
    </source>
</evidence>
<dbReference type="Pfam" id="PF02319">
    <property type="entry name" value="WHD_E2F_TDP"/>
    <property type="match status" value="2"/>
</dbReference>
<dbReference type="GO" id="GO:0006355">
    <property type="term" value="P:regulation of DNA-templated transcription"/>
    <property type="evidence" value="ECO:0007669"/>
    <property type="project" value="InterPro"/>
</dbReference>
<dbReference type="InterPro" id="IPR036388">
    <property type="entry name" value="WH-like_DNA-bd_sf"/>
</dbReference>
<dbReference type="InterPro" id="IPR003316">
    <property type="entry name" value="E2F_WHTH_DNA-bd_dom"/>
</dbReference>
<feature type="domain" description="E2F/DP family winged-helix DNA-binding" evidence="3">
    <location>
        <begin position="569"/>
        <end position="642"/>
    </location>
</feature>
<evidence type="ECO:0000313" key="4">
    <source>
        <dbReference type="EMBL" id="EFA82607.1"/>
    </source>
</evidence>
<feature type="compositionally biased region" description="Polar residues" evidence="2">
    <location>
        <begin position="381"/>
        <end position="399"/>
    </location>
</feature>
<feature type="compositionally biased region" description="Low complexity" evidence="2">
    <location>
        <begin position="540"/>
        <end position="568"/>
    </location>
</feature>
<dbReference type="SMART" id="SM01372">
    <property type="entry name" value="E2F_TDP"/>
    <property type="match status" value="2"/>
</dbReference>
<accession>D3B764</accession>
<dbReference type="AlphaFoldDB" id="D3B764"/>
<keyword evidence="1" id="KW-0805">Transcription regulation</keyword>
<proteinExistence type="inferred from homology"/>
<evidence type="ECO:0000256" key="2">
    <source>
        <dbReference type="SAM" id="MobiDB-lite"/>
    </source>
</evidence>
<keyword evidence="1" id="KW-0238">DNA-binding</keyword>
<dbReference type="RefSeq" id="XP_020434724.1">
    <property type="nucleotide sequence ID" value="XM_020575204.1"/>
</dbReference>
<dbReference type="GO" id="GO:0005634">
    <property type="term" value="C:nucleus"/>
    <property type="evidence" value="ECO:0007669"/>
    <property type="project" value="UniProtKB-SubCell"/>
</dbReference>
<dbReference type="InParanoid" id="D3B764"/>
<keyword evidence="5" id="KW-1185">Reference proteome</keyword>
<gene>
    <name evidence="4" type="ORF">PPL_04299</name>
</gene>
<feature type="region of interest" description="Disordered" evidence="2">
    <location>
        <begin position="381"/>
        <end position="400"/>
    </location>
</feature>
<evidence type="ECO:0000313" key="5">
    <source>
        <dbReference type="Proteomes" id="UP000001396"/>
    </source>
</evidence>
<dbReference type="OMA" id="WINHSSE"/>
<keyword evidence="1" id="KW-0804">Transcription</keyword>
<feature type="compositionally biased region" description="Polar residues" evidence="2">
    <location>
        <begin position="185"/>
        <end position="196"/>
    </location>
</feature>
<dbReference type="GeneID" id="31359786"/>
<feature type="compositionally biased region" description="Low complexity" evidence="2">
    <location>
        <begin position="93"/>
        <end position="103"/>
    </location>
</feature>
<organism evidence="4 5">
    <name type="scientific">Heterostelium pallidum (strain ATCC 26659 / Pp 5 / PN500)</name>
    <name type="common">Cellular slime mold</name>
    <name type="synonym">Polysphondylium pallidum</name>
    <dbReference type="NCBI Taxonomy" id="670386"/>
    <lineage>
        <taxon>Eukaryota</taxon>
        <taxon>Amoebozoa</taxon>
        <taxon>Evosea</taxon>
        <taxon>Eumycetozoa</taxon>
        <taxon>Dictyostelia</taxon>
        <taxon>Acytosteliales</taxon>
        <taxon>Acytosteliaceae</taxon>
        <taxon>Heterostelium</taxon>
    </lineage>
</organism>
<feature type="region of interest" description="Disordered" evidence="2">
    <location>
        <begin position="353"/>
        <end position="373"/>
    </location>
</feature>
<dbReference type="Gene3D" id="1.10.10.10">
    <property type="entry name" value="Winged helix-like DNA-binding domain superfamily/Winged helix DNA-binding domain"/>
    <property type="match status" value="2"/>
</dbReference>